<dbReference type="GO" id="GO:0006888">
    <property type="term" value="P:endoplasmic reticulum to Golgi vesicle-mediated transport"/>
    <property type="evidence" value="ECO:0007669"/>
    <property type="project" value="UniProtKB-UniRule"/>
</dbReference>
<evidence type="ECO:0000256" key="8">
    <source>
        <dbReference type="ARBA" id="ARBA00022989"/>
    </source>
</evidence>
<keyword evidence="8 11" id="KW-1133">Transmembrane helix</keyword>
<keyword evidence="7 11" id="KW-0653">Protein transport</keyword>
<comment type="function">
    <text evidence="11">May play a role in anterograde transport of membrane proteins from the endoplasmic reticulum to the Golgi.</text>
</comment>
<feature type="domain" description="BAP29/BAP31 transmembrane" evidence="13">
    <location>
        <begin position="1"/>
        <end position="133"/>
    </location>
</feature>
<dbReference type="OrthoDB" id="435607at2759"/>
<keyword evidence="4 11" id="KW-0812">Transmembrane</keyword>
<dbReference type="PANTHER" id="PTHR12701">
    <property type="entry name" value="BCR-ASSOCIATED PROTEIN, BAP"/>
    <property type="match status" value="1"/>
</dbReference>
<dbReference type="EMBL" id="PYFQ01000017">
    <property type="protein sequence ID" value="PSK35286.1"/>
    <property type="molecule type" value="Genomic_DNA"/>
</dbReference>
<reference evidence="15 16" key="1">
    <citation type="submission" date="2018-03" db="EMBL/GenBank/DDBJ databases">
        <title>Candida pseudohaemulonii genome assembly and annotation.</title>
        <authorList>
            <person name="Munoz J.F."/>
            <person name="Gade L.G."/>
            <person name="Chow N.A."/>
            <person name="Litvintseva A.P."/>
            <person name="Loparev V.N."/>
            <person name="Cuomo C.A."/>
        </authorList>
    </citation>
    <scope>NUCLEOTIDE SEQUENCE [LARGE SCALE GENOMIC DNA]</scope>
    <source>
        <strain evidence="15 16">B12108</strain>
    </source>
</reference>
<keyword evidence="10 11" id="KW-0472">Membrane</keyword>
<dbReference type="GeneID" id="36568131"/>
<evidence type="ECO:0000256" key="1">
    <source>
        <dbReference type="ARBA" id="ARBA00004477"/>
    </source>
</evidence>
<keyword evidence="3 11" id="KW-0813">Transport</keyword>
<feature type="transmembrane region" description="Helical" evidence="11">
    <location>
        <begin position="102"/>
        <end position="122"/>
    </location>
</feature>
<dbReference type="GO" id="GO:0005789">
    <property type="term" value="C:endoplasmic reticulum membrane"/>
    <property type="evidence" value="ECO:0007669"/>
    <property type="project" value="UniProtKB-SubCell"/>
</dbReference>
<evidence type="ECO:0000256" key="12">
    <source>
        <dbReference type="SAM" id="MobiDB-lite"/>
    </source>
</evidence>
<proteinExistence type="inferred from homology"/>
<evidence type="ECO:0000256" key="2">
    <source>
        <dbReference type="ARBA" id="ARBA00007956"/>
    </source>
</evidence>
<keyword evidence="16" id="KW-1185">Reference proteome</keyword>
<dbReference type="PANTHER" id="PTHR12701:SF20">
    <property type="entry name" value="ENDOPLASMIC RETICULUM TRANSMEMBRANE PROTEIN"/>
    <property type="match status" value="1"/>
</dbReference>
<comment type="subcellular location">
    <subcellularLocation>
        <location evidence="1 11">Endoplasmic reticulum membrane</location>
        <topology evidence="1 11">Multi-pass membrane protein</topology>
    </subcellularLocation>
</comment>
<evidence type="ECO:0000313" key="15">
    <source>
        <dbReference type="EMBL" id="PSK35286.1"/>
    </source>
</evidence>
<dbReference type="RefSeq" id="XP_024711811.1">
    <property type="nucleotide sequence ID" value="XM_024860061.1"/>
</dbReference>
<comment type="caution">
    <text evidence="11">Lacks conserved residue(s) required for the propagation of feature annotation.</text>
</comment>
<dbReference type="STRING" id="418784.A0A2P7YH43"/>
<keyword evidence="9" id="KW-0175">Coiled coil</keyword>
<accession>A0A2P7YH43</accession>
<comment type="caution">
    <text evidence="15">The sequence shown here is derived from an EMBL/GenBank/DDBJ whole genome shotgun (WGS) entry which is preliminary data.</text>
</comment>
<evidence type="ECO:0000256" key="9">
    <source>
        <dbReference type="ARBA" id="ARBA00023054"/>
    </source>
</evidence>
<dbReference type="InterPro" id="IPR040463">
    <property type="entry name" value="BAP29/BAP31_N"/>
</dbReference>
<dbReference type="InterPro" id="IPR041672">
    <property type="entry name" value="Bap31/Bap29_C"/>
</dbReference>
<dbReference type="Pfam" id="PF05529">
    <property type="entry name" value="Bap31"/>
    <property type="match status" value="1"/>
</dbReference>
<keyword evidence="5 11" id="KW-0256">Endoplasmic reticulum</keyword>
<evidence type="ECO:0000256" key="6">
    <source>
        <dbReference type="ARBA" id="ARBA00022892"/>
    </source>
</evidence>
<feature type="compositionally biased region" description="Polar residues" evidence="12">
    <location>
        <begin position="182"/>
        <end position="194"/>
    </location>
</feature>
<organism evidence="15 16">
    <name type="scientific">Candidozyma pseudohaemuli</name>
    <dbReference type="NCBI Taxonomy" id="418784"/>
    <lineage>
        <taxon>Eukaryota</taxon>
        <taxon>Fungi</taxon>
        <taxon>Dikarya</taxon>
        <taxon>Ascomycota</taxon>
        <taxon>Saccharomycotina</taxon>
        <taxon>Pichiomycetes</taxon>
        <taxon>Metschnikowiaceae</taxon>
        <taxon>Candidozyma</taxon>
    </lineage>
</organism>
<feature type="region of interest" description="Disordered" evidence="12">
    <location>
        <begin position="171"/>
        <end position="194"/>
    </location>
</feature>
<feature type="domain" description="Bap31/Bap29 cytoplasmic coiled-coil" evidence="14">
    <location>
        <begin position="150"/>
        <end position="185"/>
    </location>
</feature>
<dbReference type="VEuPathDB" id="FungiDB:C7M61_004744"/>
<evidence type="ECO:0000259" key="13">
    <source>
        <dbReference type="Pfam" id="PF05529"/>
    </source>
</evidence>
<evidence type="ECO:0000313" key="16">
    <source>
        <dbReference type="Proteomes" id="UP000241107"/>
    </source>
</evidence>
<comment type="similarity">
    <text evidence="2 11">Belongs to the BCAP29/BCAP31 family.</text>
</comment>
<evidence type="ECO:0000259" key="14">
    <source>
        <dbReference type="Pfam" id="PF18035"/>
    </source>
</evidence>
<dbReference type="AlphaFoldDB" id="A0A2P7YH43"/>
<feature type="compositionally biased region" description="Basic and acidic residues" evidence="12">
    <location>
        <begin position="171"/>
        <end position="181"/>
    </location>
</feature>
<keyword evidence="6 11" id="KW-0931">ER-Golgi transport</keyword>
<dbReference type="Gene3D" id="1.20.5.110">
    <property type="match status" value="1"/>
</dbReference>
<evidence type="ECO:0000256" key="11">
    <source>
        <dbReference type="RuleBase" id="RU367026"/>
    </source>
</evidence>
<name>A0A2P7YH43_9ASCO</name>
<evidence type="ECO:0000256" key="7">
    <source>
        <dbReference type="ARBA" id="ARBA00022927"/>
    </source>
</evidence>
<evidence type="ECO:0000256" key="3">
    <source>
        <dbReference type="ARBA" id="ARBA00022448"/>
    </source>
</evidence>
<dbReference type="GO" id="GO:0070973">
    <property type="term" value="P:protein localization to endoplasmic reticulum exit site"/>
    <property type="evidence" value="ECO:0007669"/>
    <property type="project" value="UniProtKB-UniRule"/>
</dbReference>
<evidence type="ECO:0000256" key="5">
    <source>
        <dbReference type="ARBA" id="ARBA00022824"/>
    </source>
</evidence>
<dbReference type="Pfam" id="PF18035">
    <property type="entry name" value="Bap31_Bap29_C"/>
    <property type="match status" value="1"/>
</dbReference>
<evidence type="ECO:0000256" key="4">
    <source>
        <dbReference type="ARBA" id="ARBA00022692"/>
    </source>
</evidence>
<dbReference type="InterPro" id="IPR008417">
    <property type="entry name" value="BAP29/BAP31"/>
</dbReference>
<evidence type="ECO:0000256" key="10">
    <source>
        <dbReference type="ARBA" id="ARBA00023136"/>
    </source>
</evidence>
<feature type="transmembrane region" description="Helical" evidence="11">
    <location>
        <begin position="6"/>
        <end position="26"/>
    </location>
</feature>
<sequence length="212" mass="23587">MALYYSLVFGLLVVEMLFFTILSLPFPRKVRRTVLATVSKPFTSEHVQIITKCIFGFVAVLFIDSVNRVYTVTTDLSGPGSERGMIDRSEVQARKFYAQRNMYLCGFALFLTLLTTRAYSLVAELVFTKDKLDDYNKEHGDIAPTEGDSEEIQQLKKELAAKDEELSTLKEQAEGLSKDYDSASQAKTTGASTIEATTDDATVASVTGFKKE</sequence>
<dbReference type="GO" id="GO:0006886">
    <property type="term" value="P:intracellular protein transport"/>
    <property type="evidence" value="ECO:0007669"/>
    <property type="project" value="UniProtKB-UniRule"/>
</dbReference>
<dbReference type="Proteomes" id="UP000241107">
    <property type="component" value="Unassembled WGS sequence"/>
</dbReference>
<gene>
    <name evidence="15" type="ORF">C7M61_004744</name>
</gene>
<protein>
    <recommendedName>
        <fullName evidence="11">Endoplasmic reticulum transmembrane protein</fullName>
    </recommendedName>
</protein>